<dbReference type="AlphaFoldDB" id="A0A6N4SWN0"/>
<evidence type="ECO:0000256" key="1">
    <source>
        <dbReference type="ARBA" id="ARBA00006817"/>
    </source>
</evidence>
<reference evidence="3 4" key="1">
    <citation type="journal article" date="2007" name="Appl. Environ. Microbiol.">
        <title>Genome sequence of the cellulolytic gliding bacterium Cytophaga hutchinsonii.</title>
        <authorList>
            <person name="Xie G."/>
            <person name="Bruce D.C."/>
            <person name="Challacombe J.F."/>
            <person name="Chertkov O."/>
            <person name="Detter J.C."/>
            <person name="Gilna P."/>
            <person name="Han C.S."/>
            <person name="Lucas S."/>
            <person name="Misra M."/>
            <person name="Myers G.L."/>
            <person name="Richardson P."/>
            <person name="Tapia R."/>
            <person name="Thayer N."/>
            <person name="Thompson L.S."/>
            <person name="Brettin T.S."/>
            <person name="Henrissat B."/>
            <person name="Wilson D.B."/>
            <person name="McBride M.J."/>
        </authorList>
    </citation>
    <scope>NUCLEOTIDE SEQUENCE [LARGE SCALE GENOMIC DNA]</scope>
    <source>
        <strain evidence="4">ATCC 33406 / DSM 1761 / CIP 103989 / NBRC 15051 / NCIMB 9469 / D465</strain>
    </source>
</reference>
<accession>A0A6N4SWN0</accession>
<dbReference type="Pfam" id="PF08327">
    <property type="entry name" value="AHSA1"/>
    <property type="match status" value="1"/>
</dbReference>
<evidence type="ECO:0000313" key="4">
    <source>
        <dbReference type="Proteomes" id="UP000001822"/>
    </source>
</evidence>
<dbReference type="RefSeq" id="WP_011587120.1">
    <property type="nucleotide sequence ID" value="NC_008255.1"/>
</dbReference>
<name>A0A6N4SWN0_CYTH3</name>
<dbReference type="EMBL" id="CP000383">
    <property type="protein sequence ID" value="ABG61015.1"/>
    <property type="molecule type" value="Genomic_DNA"/>
</dbReference>
<organism evidence="3 4">
    <name type="scientific">Cytophaga hutchinsonii (strain ATCC 33406 / DSM 1761 / CIP 103989 / NBRC 15051 / NCIMB 9469 / D465)</name>
    <dbReference type="NCBI Taxonomy" id="269798"/>
    <lineage>
        <taxon>Bacteria</taxon>
        <taxon>Pseudomonadati</taxon>
        <taxon>Bacteroidota</taxon>
        <taxon>Cytophagia</taxon>
        <taxon>Cytophagales</taxon>
        <taxon>Cytophagaceae</taxon>
        <taxon>Cytophaga</taxon>
    </lineage>
</organism>
<evidence type="ECO:0000259" key="2">
    <source>
        <dbReference type="Pfam" id="PF08327"/>
    </source>
</evidence>
<dbReference type="InterPro" id="IPR023393">
    <property type="entry name" value="START-like_dom_sf"/>
</dbReference>
<evidence type="ECO:0000313" key="3">
    <source>
        <dbReference type="EMBL" id="ABG61015.1"/>
    </source>
</evidence>
<feature type="domain" description="Activator of Hsp90 ATPase homologue 1/2-like C-terminal" evidence="2">
    <location>
        <begin position="15"/>
        <end position="149"/>
    </location>
</feature>
<sequence length="153" mass="17174">MQPQKNVTNKIAIHATTATVWDALVNPAKTKVYMFGCETVSDWKVGSELLWRGQHEGEDMVFVKGKILAIKPNKLLTYTVIDPFASYPDIPENYLNVTYKLEEQGPDTILTVTQDGFESAADGEKRYQDVNNKGEGWNPILVQIKALVESIQN</sequence>
<comment type="similarity">
    <text evidence="1">Belongs to the AHA1 family.</text>
</comment>
<dbReference type="OrthoDB" id="2355173at2"/>
<proteinExistence type="inferred from homology"/>
<keyword evidence="4" id="KW-1185">Reference proteome</keyword>
<dbReference type="SUPFAM" id="SSF55961">
    <property type="entry name" value="Bet v1-like"/>
    <property type="match status" value="1"/>
</dbReference>
<protein>
    <recommendedName>
        <fullName evidence="2">Activator of Hsp90 ATPase homologue 1/2-like C-terminal domain-containing protein</fullName>
    </recommendedName>
</protein>
<dbReference type="Gene3D" id="3.30.530.20">
    <property type="match status" value="1"/>
</dbReference>
<dbReference type="InterPro" id="IPR013538">
    <property type="entry name" value="ASHA1/2-like_C"/>
</dbReference>
<gene>
    <name evidence="3" type="ordered locus">CHU_3783</name>
</gene>
<dbReference type="KEGG" id="chu:CHU_3783"/>
<dbReference type="Proteomes" id="UP000001822">
    <property type="component" value="Chromosome"/>
</dbReference>